<dbReference type="PANTHER" id="PTHR33223">
    <property type="entry name" value="CCHC-TYPE DOMAIN-CONTAINING PROTEIN"/>
    <property type="match status" value="1"/>
</dbReference>
<evidence type="ECO:0000313" key="2">
    <source>
        <dbReference type="Proteomes" id="UP000827889"/>
    </source>
</evidence>
<dbReference type="RefSeq" id="XP_030519777.2">
    <property type="nucleotide sequence ID" value="XM_030663917.2"/>
</dbReference>
<dbReference type="KEGG" id="rarg:115733255"/>
<gene>
    <name evidence="3" type="primary">LOC115733255</name>
</gene>
<reference evidence="3" key="1">
    <citation type="submission" date="2025-08" db="UniProtKB">
        <authorList>
            <consortium name="RefSeq"/>
        </authorList>
    </citation>
    <scope>IDENTIFICATION</scope>
    <source>
        <tissue evidence="3">Leaf</tissue>
    </source>
</reference>
<keyword evidence="2" id="KW-1185">Reference proteome</keyword>
<dbReference type="Proteomes" id="UP000827889">
    <property type="component" value="Chromosome 6"/>
</dbReference>
<dbReference type="AlphaFoldDB" id="A0A8B8NBF5"/>
<organism evidence="2 3">
    <name type="scientific">Rhodamnia argentea</name>
    <dbReference type="NCBI Taxonomy" id="178133"/>
    <lineage>
        <taxon>Eukaryota</taxon>
        <taxon>Viridiplantae</taxon>
        <taxon>Streptophyta</taxon>
        <taxon>Embryophyta</taxon>
        <taxon>Tracheophyta</taxon>
        <taxon>Spermatophyta</taxon>
        <taxon>Magnoliopsida</taxon>
        <taxon>eudicotyledons</taxon>
        <taxon>Gunneridae</taxon>
        <taxon>Pentapetalae</taxon>
        <taxon>rosids</taxon>
        <taxon>malvids</taxon>
        <taxon>Myrtales</taxon>
        <taxon>Myrtaceae</taxon>
        <taxon>Myrtoideae</taxon>
        <taxon>Myrteae</taxon>
        <taxon>Australasian group</taxon>
        <taxon>Rhodamnia</taxon>
    </lineage>
</organism>
<feature type="compositionally biased region" description="Low complexity" evidence="1">
    <location>
        <begin position="345"/>
        <end position="359"/>
    </location>
</feature>
<accession>A0A8B8NBF5</accession>
<feature type="region of interest" description="Disordered" evidence="1">
    <location>
        <begin position="340"/>
        <end position="374"/>
    </location>
</feature>
<feature type="region of interest" description="Disordered" evidence="1">
    <location>
        <begin position="387"/>
        <end position="407"/>
    </location>
</feature>
<dbReference type="GeneID" id="115733255"/>
<feature type="region of interest" description="Disordered" evidence="1">
    <location>
        <begin position="441"/>
        <end position="461"/>
    </location>
</feature>
<dbReference type="PANTHER" id="PTHR33223:SF8">
    <property type="entry name" value="OS04G0172440 PROTEIN"/>
    <property type="match status" value="1"/>
</dbReference>
<name>A0A8B8NBF5_9MYRT</name>
<evidence type="ECO:0000313" key="3">
    <source>
        <dbReference type="RefSeq" id="XP_030519777.2"/>
    </source>
</evidence>
<protein>
    <submittedName>
        <fullName evidence="3">Uncharacterized protein LOC115733255</fullName>
    </submittedName>
</protein>
<sequence length="461" mass="51998">MANKAEIAALVEEKVKEQMKGLTKQMSLLMDMFKAQQQQQSSSSSQLEMVPPVRQGLRSDKAVEVDANETLPFENFIMTGTNAIAPNVTTAPMINTSRIPVAEPSNDESAKLLAKLDRRLREVEGSHHLPPIDFSIYAKVQVPKKFKMPDFEKYEGTSNPIQHIQMYQSLMYKYISNGPFMVQTFQASLKDAAMRWYIDFKINRMENREEAANAFVKHFRFNLDITVSKEDLEQAEMKKGENLKRYATRWRNIASQLRPEPPECELMRLFVSTLPQAMRSRLVGTAAQSFSQLVIMGEDIEIAMKKGWLGDTSSTSKRHPGKKELTAEVNMVYAQKAAAQNPGKQVAAQQQASSGQQNQRTYQRKPRQYTPLPGTVSRVFSVLQKKGLLTSEPQRPNHASFRNYDPSKKCDYHMGEPGHSTDECGVLKNRIQDLLDTGAFALRPTGQPNVQSNPLPDHGGN</sequence>
<evidence type="ECO:0000256" key="1">
    <source>
        <dbReference type="SAM" id="MobiDB-lite"/>
    </source>
</evidence>
<proteinExistence type="predicted"/>